<dbReference type="NCBIfam" id="TIGR00002">
    <property type="entry name" value="S16"/>
    <property type="match status" value="1"/>
</dbReference>
<gene>
    <name evidence="4" type="ORF">RSOLAG1IB_04136</name>
</gene>
<sequence>MSVVRLRLACHGQRNRPFYHVVAINVRKARDARPLEKLGEYDPIPKPLPDNPSVTEKRITWNADRIRYWLGVGAQPSPTVARLLEMANLIPEGKLFKGTSKFPTCTIVYYMKLTGLDQSCWPNIIITFLTVSFPPP</sequence>
<evidence type="ECO:0000256" key="2">
    <source>
        <dbReference type="ARBA" id="ARBA00022980"/>
    </source>
</evidence>
<dbReference type="GO" id="GO:0003735">
    <property type="term" value="F:structural constituent of ribosome"/>
    <property type="evidence" value="ECO:0007669"/>
    <property type="project" value="InterPro"/>
</dbReference>
<dbReference type="PANTHER" id="PTHR12919:SF20">
    <property type="entry name" value="SMALL RIBOSOMAL SUBUNIT PROTEIN BS16M"/>
    <property type="match status" value="1"/>
</dbReference>
<reference evidence="4 5" key="1">
    <citation type="submission" date="2014-11" db="EMBL/GenBank/DDBJ databases">
        <authorList>
            <person name="Wibberg Daniel"/>
        </authorList>
    </citation>
    <scope>NUCLEOTIDE SEQUENCE [LARGE SCALE GENOMIC DNA]</scope>
    <source>
        <strain evidence="4">Rhizoctonia solani AG1-IB 7/3/14</strain>
    </source>
</reference>
<organism evidence="4 5">
    <name type="scientific">Thanatephorus cucumeris (strain AG1-IB / isolate 7/3/14)</name>
    <name type="common">Lettuce bottom rot fungus</name>
    <name type="synonym">Rhizoctonia solani</name>
    <dbReference type="NCBI Taxonomy" id="1108050"/>
    <lineage>
        <taxon>Eukaryota</taxon>
        <taxon>Fungi</taxon>
        <taxon>Dikarya</taxon>
        <taxon>Basidiomycota</taxon>
        <taxon>Agaricomycotina</taxon>
        <taxon>Agaricomycetes</taxon>
        <taxon>Cantharellales</taxon>
        <taxon>Ceratobasidiaceae</taxon>
        <taxon>Rhizoctonia</taxon>
        <taxon>Rhizoctonia solani AG-1</taxon>
    </lineage>
</organism>
<evidence type="ECO:0000256" key="1">
    <source>
        <dbReference type="ARBA" id="ARBA00006668"/>
    </source>
</evidence>
<dbReference type="HAMAP" id="MF_00385">
    <property type="entry name" value="Ribosomal_bS16"/>
    <property type="match status" value="1"/>
</dbReference>
<name>A0A0B7FXH1_THACB</name>
<dbReference type="InterPro" id="IPR000307">
    <property type="entry name" value="Ribosomal_bS16"/>
</dbReference>
<dbReference type="AlphaFoldDB" id="A0A0B7FXH1"/>
<keyword evidence="3" id="KW-0687">Ribonucleoprotein</keyword>
<dbReference type="Pfam" id="PF00886">
    <property type="entry name" value="Ribosomal_S16"/>
    <property type="match status" value="1"/>
</dbReference>
<dbReference type="GO" id="GO:0005763">
    <property type="term" value="C:mitochondrial small ribosomal subunit"/>
    <property type="evidence" value="ECO:0007669"/>
    <property type="project" value="TreeGrafter"/>
</dbReference>
<keyword evidence="5" id="KW-1185">Reference proteome</keyword>
<comment type="similarity">
    <text evidence="1">Belongs to the bacterial ribosomal protein bS16 family.</text>
</comment>
<dbReference type="Proteomes" id="UP000059188">
    <property type="component" value="Unassembled WGS sequence"/>
</dbReference>
<protein>
    <submittedName>
        <fullName evidence="4">Putative 37S ribosomal protein S16, mitochondrial</fullName>
    </submittedName>
</protein>
<accession>A0A0B7FXH1</accession>
<evidence type="ECO:0000256" key="3">
    <source>
        <dbReference type="ARBA" id="ARBA00023274"/>
    </source>
</evidence>
<dbReference type="STRING" id="1108050.A0A0B7FXH1"/>
<dbReference type="OrthoDB" id="407221at2759"/>
<dbReference type="InterPro" id="IPR023803">
    <property type="entry name" value="Ribosomal_bS16_dom_sf"/>
</dbReference>
<dbReference type="PANTHER" id="PTHR12919">
    <property type="entry name" value="30S RIBOSOMAL PROTEIN S16"/>
    <property type="match status" value="1"/>
</dbReference>
<proteinExistence type="inferred from homology"/>
<dbReference type="EMBL" id="LN679104">
    <property type="protein sequence ID" value="CEL60897.1"/>
    <property type="molecule type" value="Genomic_DNA"/>
</dbReference>
<dbReference type="Gene3D" id="3.30.1320.10">
    <property type="match status" value="1"/>
</dbReference>
<dbReference type="SUPFAM" id="SSF54565">
    <property type="entry name" value="Ribosomal protein S16"/>
    <property type="match status" value="1"/>
</dbReference>
<evidence type="ECO:0000313" key="5">
    <source>
        <dbReference type="Proteomes" id="UP000059188"/>
    </source>
</evidence>
<keyword evidence="2 4" id="KW-0689">Ribosomal protein</keyword>
<dbReference type="GO" id="GO:0032543">
    <property type="term" value="P:mitochondrial translation"/>
    <property type="evidence" value="ECO:0007669"/>
    <property type="project" value="TreeGrafter"/>
</dbReference>
<evidence type="ECO:0000313" key="4">
    <source>
        <dbReference type="EMBL" id="CEL60897.1"/>
    </source>
</evidence>